<organism evidence="1 2">
    <name type="scientific">Trifolium pratense</name>
    <name type="common">Red clover</name>
    <dbReference type="NCBI Taxonomy" id="57577"/>
    <lineage>
        <taxon>Eukaryota</taxon>
        <taxon>Viridiplantae</taxon>
        <taxon>Streptophyta</taxon>
        <taxon>Embryophyta</taxon>
        <taxon>Tracheophyta</taxon>
        <taxon>Spermatophyta</taxon>
        <taxon>Magnoliopsida</taxon>
        <taxon>eudicotyledons</taxon>
        <taxon>Gunneridae</taxon>
        <taxon>Pentapetalae</taxon>
        <taxon>rosids</taxon>
        <taxon>fabids</taxon>
        <taxon>Fabales</taxon>
        <taxon>Fabaceae</taxon>
        <taxon>Papilionoideae</taxon>
        <taxon>50 kb inversion clade</taxon>
        <taxon>NPAAA clade</taxon>
        <taxon>Hologalegina</taxon>
        <taxon>IRL clade</taxon>
        <taxon>Trifolieae</taxon>
        <taxon>Trifolium</taxon>
    </lineage>
</organism>
<protein>
    <submittedName>
        <fullName evidence="1">Uncharacterized protein</fullName>
    </submittedName>
</protein>
<proteinExistence type="predicted"/>
<dbReference type="AlphaFoldDB" id="A0A2K3KUC5"/>
<dbReference type="Proteomes" id="UP000236291">
    <property type="component" value="Unassembled WGS sequence"/>
</dbReference>
<sequence length="35" mass="3883">SHDVQLMLIIPVSRRYRSHGEVAVDISSIYGVLGD</sequence>
<dbReference type="EMBL" id="ASHM01110384">
    <property type="protein sequence ID" value="PNX69892.1"/>
    <property type="molecule type" value="Genomic_DNA"/>
</dbReference>
<evidence type="ECO:0000313" key="1">
    <source>
        <dbReference type="EMBL" id="PNX69892.1"/>
    </source>
</evidence>
<reference evidence="1 2" key="1">
    <citation type="journal article" date="2014" name="Am. J. Bot.">
        <title>Genome assembly and annotation for red clover (Trifolium pratense; Fabaceae).</title>
        <authorList>
            <person name="Istvanek J."/>
            <person name="Jaros M."/>
            <person name="Krenek A."/>
            <person name="Repkova J."/>
        </authorList>
    </citation>
    <scope>NUCLEOTIDE SEQUENCE [LARGE SCALE GENOMIC DNA]</scope>
    <source>
        <strain evidence="2">cv. Tatra</strain>
        <tissue evidence="1">Young leaves</tissue>
    </source>
</reference>
<feature type="non-terminal residue" evidence="1">
    <location>
        <position position="1"/>
    </location>
</feature>
<reference evidence="1 2" key="2">
    <citation type="journal article" date="2017" name="Front. Plant Sci.">
        <title>Gene Classification and Mining of Molecular Markers Useful in Red Clover (Trifolium pratense) Breeding.</title>
        <authorList>
            <person name="Istvanek J."/>
            <person name="Dluhosova J."/>
            <person name="Dluhos P."/>
            <person name="Patkova L."/>
            <person name="Nedelnik J."/>
            <person name="Repkova J."/>
        </authorList>
    </citation>
    <scope>NUCLEOTIDE SEQUENCE [LARGE SCALE GENOMIC DNA]</scope>
    <source>
        <strain evidence="2">cv. Tatra</strain>
        <tissue evidence="1">Young leaves</tissue>
    </source>
</reference>
<name>A0A2K3KUC5_TRIPR</name>
<comment type="caution">
    <text evidence="1">The sequence shown here is derived from an EMBL/GenBank/DDBJ whole genome shotgun (WGS) entry which is preliminary data.</text>
</comment>
<evidence type="ECO:0000313" key="2">
    <source>
        <dbReference type="Proteomes" id="UP000236291"/>
    </source>
</evidence>
<accession>A0A2K3KUC5</accession>
<gene>
    <name evidence="1" type="ORF">L195_g056966</name>
</gene>